<evidence type="ECO:0000313" key="2">
    <source>
        <dbReference type="EMBL" id="MCG2462284.1"/>
    </source>
</evidence>
<accession>A0AAE3JQV4</accession>
<gene>
    <name evidence="2" type="ORF">K8352_16100</name>
</gene>
<dbReference type="Pfam" id="PF19543">
    <property type="entry name" value="GH123_N"/>
    <property type="match status" value="1"/>
</dbReference>
<feature type="domain" description="Glycoside hydrolase 123-like N-terminal" evidence="1">
    <location>
        <begin position="42"/>
        <end position="1005"/>
    </location>
</feature>
<dbReference type="InterPro" id="IPR045711">
    <property type="entry name" value="GH123-like_N"/>
</dbReference>
<dbReference type="InterPro" id="IPR017853">
    <property type="entry name" value="GH"/>
</dbReference>
<comment type="caution">
    <text evidence="2">The sequence shown here is derived from an EMBL/GenBank/DDBJ whole genome shotgun (WGS) entry which is preliminary data.</text>
</comment>
<keyword evidence="3" id="KW-1185">Reference proteome</keyword>
<organism evidence="2 3">
    <name type="scientific">Cerina litoralis</name>
    <dbReference type="NCBI Taxonomy" id="2874477"/>
    <lineage>
        <taxon>Bacteria</taxon>
        <taxon>Pseudomonadati</taxon>
        <taxon>Bacteroidota</taxon>
        <taxon>Flavobacteriia</taxon>
        <taxon>Flavobacteriales</taxon>
        <taxon>Flavobacteriaceae</taxon>
        <taxon>Cerina</taxon>
    </lineage>
</organism>
<proteinExistence type="predicted"/>
<dbReference type="RefSeq" id="WP_317903424.1">
    <property type="nucleotide sequence ID" value="NZ_JAIRBC010000028.1"/>
</dbReference>
<dbReference type="Proteomes" id="UP001200642">
    <property type="component" value="Unassembled WGS sequence"/>
</dbReference>
<dbReference type="AlphaFoldDB" id="A0AAE3JQV4"/>
<protein>
    <submittedName>
        <fullName evidence="2">DUF6067 family protein</fullName>
    </submittedName>
</protein>
<dbReference type="Gene3D" id="3.20.20.80">
    <property type="entry name" value="Glycosidases"/>
    <property type="match status" value="1"/>
</dbReference>
<name>A0AAE3JQV4_9FLAO</name>
<reference evidence="2" key="1">
    <citation type="submission" date="2023-02" db="EMBL/GenBank/DDBJ databases">
        <title>Genome of Flavobacteriaceae gen. nov. sp. strain F89.</title>
        <authorList>
            <person name="Wang Y."/>
        </authorList>
    </citation>
    <scope>NUCLEOTIDE SEQUENCE</scope>
    <source>
        <strain evidence="2">F89</strain>
    </source>
</reference>
<dbReference type="EMBL" id="JAIRBC010000028">
    <property type="protein sequence ID" value="MCG2462284.1"/>
    <property type="molecule type" value="Genomic_DNA"/>
</dbReference>
<evidence type="ECO:0000313" key="3">
    <source>
        <dbReference type="Proteomes" id="UP001200642"/>
    </source>
</evidence>
<evidence type="ECO:0000259" key="1">
    <source>
        <dbReference type="Pfam" id="PF19543"/>
    </source>
</evidence>
<sequence length="1005" mass="113859">MIFKESLCTPKLLGLFLLLFAVTISGNLRAQKHIYPPEKPLWDADSLGNQRAVVLVHKNVPMVTVSIDWRNRNVATDQLIYVVDSTQNKMVGKANTFALGPEQGIVQFDASSGPGIYYVYYLPYSLGGRSRSYPDAIYKTVQKSTSNVPSKNIKPSSSKIASVIRFESADSFNSNDPMEIISTKKELAEFQQKYKDSEYFVFPEKRDIPIKMIKYLPKKWLENEFLQKFTDTAKRGENFTFQLGVWANSKDLNNVSLSFTDLSDDNGNSIKTSLFNCLNLEGVDYTGKPFTKTVNIPKGSVQPLWCGLQIPKTIQAGTYRGSVTFSAKNTKSTTIPLVLNITDELAVNHGIDKPWKQTRLQWLNSTMAQENTVIDPYIPLKISGNTVSLLGRNMIIAPNGLPQQIQTFFTEEMTSISHRSKDILSSPFAFRFLDNSGKEINMEASGYHFQKKEPGTVTWEASSISPQMQMIVTGALEFDGFAHFEVQVTAKQDLELSDIGLQVPMHKTASKYMLGLGHKGGKRPGKVDWKWDVAHKNQDGVWLGDVNAGLQLGLRDQNYERPLNTNFYLLKPLILPTSWGNENKGGIKISEEGDTILLDNYSGSRTMKKGDTLFYNFTLLITPFHSLETDSHWAGRYFHAYQPIDSVLASGANIVNIHHANELNPYINYPFIATKEMKTYIDAAHEAGLKVKIYNTIREVSNRMYELFPVRSLGNEVFSSGKGGGYSWLQEHLQDDYIAAWYVPKFKDAAIINSGMNRWHNYYVEGMNWLVQNIGIDGIYLDDVAFDRVTMKRIKRVLTQDGHPGIIDLHSANQFNKNDGFNNSAYLYMEHFPYLNRLWFGEYFDYEAESPEFFLTEVSGIPFGLMGEMLQDGGNPWRGMIYGMTNRMPYQKEKPDKIWKVWDDFGMVGSQMIGYWVDDCPVSTDNGKVLATVYQKEGRTLVSLASWAEEDTQAKLNIDWKKLGLDPKQATITAPEVKNFQPAATFRLDEEIPVKKNQGWLIIIE</sequence>
<dbReference type="SUPFAM" id="SSF51445">
    <property type="entry name" value="(Trans)glycosidases"/>
    <property type="match status" value="1"/>
</dbReference>